<feature type="region of interest" description="Disordered" evidence="1">
    <location>
        <begin position="1"/>
        <end position="23"/>
    </location>
</feature>
<dbReference type="AlphaFoldDB" id="A0AA40CEQ4"/>
<evidence type="ECO:0000256" key="1">
    <source>
        <dbReference type="SAM" id="MobiDB-lite"/>
    </source>
</evidence>
<evidence type="ECO:0000313" key="3">
    <source>
        <dbReference type="Proteomes" id="UP001174934"/>
    </source>
</evidence>
<dbReference type="EMBL" id="JAULSR010000001">
    <property type="protein sequence ID" value="KAK0636051.1"/>
    <property type="molecule type" value="Genomic_DNA"/>
</dbReference>
<organism evidence="2 3">
    <name type="scientific">Bombardia bombarda</name>
    <dbReference type="NCBI Taxonomy" id="252184"/>
    <lineage>
        <taxon>Eukaryota</taxon>
        <taxon>Fungi</taxon>
        <taxon>Dikarya</taxon>
        <taxon>Ascomycota</taxon>
        <taxon>Pezizomycotina</taxon>
        <taxon>Sordariomycetes</taxon>
        <taxon>Sordariomycetidae</taxon>
        <taxon>Sordariales</taxon>
        <taxon>Lasiosphaeriaceae</taxon>
        <taxon>Bombardia</taxon>
    </lineage>
</organism>
<keyword evidence="3" id="KW-1185">Reference proteome</keyword>
<accession>A0AA40CEQ4</accession>
<reference evidence="2" key="1">
    <citation type="submission" date="2023-06" db="EMBL/GenBank/DDBJ databases">
        <title>Genome-scale phylogeny and comparative genomics of the fungal order Sordariales.</title>
        <authorList>
            <consortium name="Lawrence Berkeley National Laboratory"/>
            <person name="Hensen N."/>
            <person name="Bonometti L."/>
            <person name="Westerberg I."/>
            <person name="Brannstrom I.O."/>
            <person name="Guillou S."/>
            <person name="Cros-Aarteil S."/>
            <person name="Calhoun S."/>
            <person name="Haridas S."/>
            <person name="Kuo A."/>
            <person name="Mondo S."/>
            <person name="Pangilinan J."/>
            <person name="Riley R."/>
            <person name="LaButti K."/>
            <person name="Andreopoulos B."/>
            <person name="Lipzen A."/>
            <person name="Chen C."/>
            <person name="Yanf M."/>
            <person name="Daum C."/>
            <person name="Ng V."/>
            <person name="Clum A."/>
            <person name="Steindorff A."/>
            <person name="Ohm R."/>
            <person name="Martin F."/>
            <person name="Silar P."/>
            <person name="Natvig D."/>
            <person name="Lalanne C."/>
            <person name="Gautier V."/>
            <person name="Ament-velasquez S.L."/>
            <person name="Kruys A."/>
            <person name="Hutchinson M.I."/>
            <person name="Powell A.J."/>
            <person name="Barry K."/>
            <person name="Miller A.N."/>
            <person name="Grigoriev I.V."/>
            <person name="Debuchy R."/>
            <person name="Gladieux P."/>
            <person name="Thoren M.H."/>
            <person name="Johannesson H."/>
        </authorList>
    </citation>
    <scope>NUCLEOTIDE SEQUENCE</scope>
    <source>
        <strain evidence="2">SMH3391-2</strain>
    </source>
</reference>
<evidence type="ECO:0000313" key="2">
    <source>
        <dbReference type="EMBL" id="KAK0636051.1"/>
    </source>
</evidence>
<protein>
    <submittedName>
        <fullName evidence="2">Uncharacterized protein</fullName>
    </submittedName>
</protein>
<feature type="compositionally biased region" description="Basic and acidic residues" evidence="1">
    <location>
        <begin position="1"/>
        <end position="13"/>
    </location>
</feature>
<dbReference type="Proteomes" id="UP001174934">
    <property type="component" value="Unassembled WGS sequence"/>
</dbReference>
<proteinExistence type="predicted"/>
<sequence length="221" mass="23719">MRDRATRPGDHLDGSPQKSGTSCNPVHIQVHKILVPIQVLSNMADRHGGHYDPNSGVSVSPFFFTSNMNLTAVCAVSGYPNRPIRAPRGIVHTQSRTQRSLATNFAVAIQHSAQPGLPLTCSPAIHPACLTSHGATTCNLCSPAAIPATVPAAVSATNWQRPLLAAGWWSAARWRDGSQVPRLNHGPVDRGQRQQRHKCNVIRSFFLLLSPGCCPSASTVD</sequence>
<gene>
    <name evidence="2" type="ORF">B0T17DRAFT_66836</name>
</gene>
<comment type="caution">
    <text evidence="2">The sequence shown here is derived from an EMBL/GenBank/DDBJ whole genome shotgun (WGS) entry which is preliminary data.</text>
</comment>
<name>A0AA40CEQ4_9PEZI</name>